<dbReference type="Gene3D" id="3.90.1150.50">
    <property type="entry name" value="Transcription-repair-coupling factor, D7 domain"/>
    <property type="match status" value="1"/>
</dbReference>
<dbReference type="InterPro" id="IPR001650">
    <property type="entry name" value="Helicase_C-like"/>
</dbReference>
<sequence length="1117" mass="127499">MKVADFITLYTEDSFIKIIGEQFRQPHSNEPARIQLKGITGSLDAVLAASVYRLHPSTFLFVLSDREEASYFYNDLQNLLGEDVLFFPMSYKKPYQYEEVENANVLMRAEVLNKLNAEANKNVVVVTYPEALSEKVINKRSLRANTWSVKTGDKLDANFINELLNSYDFEKTDFVYEAGQFSIRGGIIDVFSFASEFPYRIELFGDEIETIRLFNPESQLSTDRVDHISIIPNIENKLIHETREPFLEFFPNTATLWFKDVELTLEIIDKNFEKAEQSLASLVGGKGGIQVVSDPNVLFETRRGLLNQIKTFRTVEFGRRFYFKTEEKITYSSKAQPSFNKDFKRLVDNLADNQSKGYTNLIAAESYKQQERLKTIFEELDPFLKFQSLSISLKEGFVDEQTKVVCYTDHQIFDRYYKYRVRDKFSKSKALTLRELKTLQPGDYVTHVDHGIGRFAGLEKVDVGGREQEAIRLIYRDNDILLVSIHSLHKIAKYTGKEGTPPVMSKLGSQEWELKKSRVKKQVKDIAKELISLYAKRRQAPGFAFSHDSFLQAELESSFIYEDTPDQAKATSDVKADMEQAHPMDRLVCGDVGFGKTEVAIRAAFKAVTDNKQVAVLVPTTILAMQHHNTFRERLADFPVKIEYINRFRTATQIKETLKRVASGETGILIGTHRIVNKDIKFKDLGLLVIDEEQKFGVKTKDRLKEMRVDVDVLTLTATPIPRTLHFSLMGARDLSVIATPPPNRQPVTTEIHTFSETVIRDAVSYEVRRGGQVFFVHNRVSDIESIANLIMRLVPDARVSVAHGQMDGDRLERVMTKFIEGDYDVLVSTNIIESGLDIPNANTIIINQAHMFGLSDLHQMRGRVGRSNKKAFCYLMTPAVSVITSDARKRLQTLEDFSELGEGFKIAMRDLDIRGAGNLLGAEQSGFINDLGFEMYHKILDEAVQELKETEFKNLFMPNEDSLKTLLPDTLIETDLQVLIPEKYVANISERLSLYNQLDNIQNQTELSNFERSMTDRFGPMPEEVGNLIKLVMVRWKAERLQFEKLTLKNNIMKGTFVSSGNDVFFNSGQFGKVIDYVKKNSATCSLKDYKGKLIFTQRDVNTVDQMDDVLSQMVE</sequence>
<dbReference type="PROSITE" id="PS51192">
    <property type="entry name" value="HELICASE_ATP_BIND_1"/>
    <property type="match status" value="1"/>
</dbReference>
<dbReference type="EC" id="3.6.4.-" evidence="9"/>
<evidence type="ECO:0000256" key="9">
    <source>
        <dbReference type="HAMAP-Rule" id="MF_00969"/>
    </source>
</evidence>
<dbReference type="HAMAP" id="MF_00969">
    <property type="entry name" value="TRCF"/>
    <property type="match status" value="1"/>
</dbReference>
<proteinExistence type="inferred from homology"/>
<keyword evidence="3 9" id="KW-0227">DNA damage</keyword>
<dbReference type="Gene3D" id="2.40.10.170">
    <property type="match status" value="1"/>
</dbReference>
<dbReference type="InterPro" id="IPR005118">
    <property type="entry name" value="TRCF_C"/>
</dbReference>
<dbReference type="NCBIfam" id="TIGR00580">
    <property type="entry name" value="mfd"/>
    <property type="match status" value="1"/>
</dbReference>
<dbReference type="SMART" id="SM00487">
    <property type="entry name" value="DEXDc"/>
    <property type="match status" value="1"/>
</dbReference>
<dbReference type="SMART" id="SM00490">
    <property type="entry name" value="HELICc"/>
    <property type="match status" value="1"/>
</dbReference>
<evidence type="ECO:0000256" key="6">
    <source>
        <dbReference type="ARBA" id="ARBA00022840"/>
    </source>
</evidence>
<dbReference type="PANTHER" id="PTHR47964:SF1">
    <property type="entry name" value="ATP-DEPENDENT DNA HELICASE HOMOLOG RECG, CHLOROPLASTIC"/>
    <property type="match status" value="1"/>
</dbReference>
<dbReference type="InterPro" id="IPR037235">
    <property type="entry name" value="TRCF-like_C_D7"/>
</dbReference>
<feature type="domain" description="Helicase ATP-binding" evidence="10">
    <location>
        <begin position="577"/>
        <end position="738"/>
    </location>
</feature>
<feature type="domain" description="Helicase C-terminal" evidence="11">
    <location>
        <begin position="759"/>
        <end position="913"/>
    </location>
</feature>
<comment type="caution">
    <text evidence="12">The sequence shown here is derived from an EMBL/GenBank/DDBJ whole genome shotgun (WGS) entry which is preliminary data.</text>
</comment>
<comment type="function">
    <text evidence="9">Couples transcription and DNA repair by recognizing RNA polymerase (RNAP) stalled at DNA lesions. Mediates ATP-dependent release of RNAP and its truncated transcript from the DNA, and recruitment of nucleotide excision repair machinery to the damaged site.</text>
</comment>
<keyword evidence="5" id="KW-0347">Helicase</keyword>
<dbReference type="Proteomes" id="UP001596106">
    <property type="component" value="Unassembled WGS sequence"/>
</dbReference>
<keyword evidence="7 9" id="KW-0238">DNA-binding</keyword>
<dbReference type="EMBL" id="JBHSMA010000011">
    <property type="protein sequence ID" value="MFC5412310.1"/>
    <property type="molecule type" value="Genomic_DNA"/>
</dbReference>
<evidence type="ECO:0000256" key="8">
    <source>
        <dbReference type="ARBA" id="ARBA00023204"/>
    </source>
</evidence>
<dbReference type="PANTHER" id="PTHR47964">
    <property type="entry name" value="ATP-DEPENDENT DNA HELICASE HOMOLOG RECG, CHLOROPLASTIC"/>
    <property type="match status" value="1"/>
</dbReference>
<keyword evidence="1 9" id="KW-0963">Cytoplasm</keyword>
<dbReference type="InterPro" id="IPR027417">
    <property type="entry name" value="P-loop_NTPase"/>
</dbReference>
<comment type="subcellular location">
    <subcellularLocation>
        <location evidence="9">Cytoplasm</location>
    </subcellularLocation>
</comment>
<dbReference type="SMART" id="SM01058">
    <property type="entry name" value="CarD_TRCF"/>
    <property type="match status" value="1"/>
</dbReference>
<evidence type="ECO:0000256" key="4">
    <source>
        <dbReference type="ARBA" id="ARBA00022801"/>
    </source>
</evidence>
<dbReference type="InterPro" id="IPR047112">
    <property type="entry name" value="RecG/Mfd"/>
</dbReference>
<dbReference type="InterPro" id="IPR004576">
    <property type="entry name" value="Mfd"/>
</dbReference>
<evidence type="ECO:0000256" key="7">
    <source>
        <dbReference type="ARBA" id="ARBA00023125"/>
    </source>
</evidence>
<keyword evidence="6 9" id="KW-0067">ATP-binding</keyword>
<dbReference type="Pfam" id="PF00270">
    <property type="entry name" value="DEAD"/>
    <property type="match status" value="1"/>
</dbReference>
<dbReference type="InterPro" id="IPR036101">
    <property type="entry name" value="CarD-like/TRCF_RID_sf"/>
</dbReference>
<evidence type="ECO:0000259" key="11">
    <source>
        <dbReference type="PROSITE" id="PS51194"/>
    </source>
</evidence>
<organism evidence="12 13">
    <name type="scientific">Larkinella bovis</name>
    <dbReference type="NCBI Taxonomy" id="683041"/>
    <lineage>
        <taxon>Bacteria</taxon>
        <taxon>Pseudomonadati</taxon>
        <taxon>Bacteroidota</taxon>
        <taxon>Cytophagia</taxon>
        <taxon>Cytophagales</taxon>
        <taxon>Spirosomataceae</taxon>
        <taxon>Larkinella</taxon>
    </lineage>
</organism>
<comment type="similarity">
    <text evidence="9">In the N-terminal section; belongs to the UvrB family.</text>
</comment>
<dbReference type="Gene3D" id="3.30.2060.10">
    <property type="entry name" value="Penicillin-binding protein 1b domain"/>
    <property type="match status" value="1"/>
</dbReference>
<dbReference type="RefSeq" id="WP_379849692.1">
    <property type="nucleotide sequence ID" value="NZ_JBHSMA010000011.1"/>
</dbReference>
<dbReference type="Pfam" id="PF17757">
    <property type="entry name" value="UvrB_inter"/>
    <property type="match status" value="1"/>
</dbReference>
<dbReference type="SMART" id="SM00982">
    <property type="entry name" value="TRCF"/>
    <property type="match status" value="1"/>
</dbReference>
<reference evidence="13" key="1">
    <citation type="journal article" date="2019" name="Int. J. Syst. Evol. Microbiol.">
        <title>The Global Catalogue of Microorganisms (GCM) 10K type strain sequencing project: providing services to taxonomists for standard genome sequencing and annotation.</title>
        <authorList>
            <consortium name="The Broad Institute Genomics Platform"/>
            <consortium name="The Broad Institute Genome Sequencing Center for Infectious Disease"/>
            <person name="Wu L."/>
            <person name="Ma J."/>
        </authorList>
    </citation>
    <scope>NUCLEOTIDE SEQUENCE [LARGE SCALE GENOMIC DNA]</scope>
    <source>
        <strain evidence="13">CCUG 55250</strain>
    </source>
</reference>
<dbReference type="InterPro" id="IPR041471">
    <property type="entry name" value="UvrB_inter"/>
</dbReference>
<dbReference type="Pfam" id="PF02559">
    <property type="entry name" value="CarD_TRCF_RID"/>
    <property type="match status" value="1"/>
</dbReference>
<evidence type="ECO:0000313" key="13">
    <source>
        <dbReference type="Proteomes" id="UP001596106"/>
    </source>
</evidence>
<dbReference type="Gene3D" id="3.40.50.300">
    <property type="entry name" value="P-loop containing nucleotide triphosphate hydrolases"/>
    <property type="match status" value="2"/>
</dbReference>
<dbReference type="PROSITE" id="PS51194">
    <property type="entry name" value="HELICASE_CTER"/>
    <property type="match status" value="1"/>
</dbReference>
<gene>
    <name evidence="9 12" type="primary">mfd</name>
    <name evidence="12" type="ORF">ACFPMF_23495</name>
</gene>
<dbReference type="SUPFAM" id="SSF52540">
    <property type="entry name" value="P-loop containing nucleoside triphosphate hydrolases"/>
    <property type="match status" value="3"/>
</dbReference>
<evidence type="ECO:0000256" key="1">
    <source>
        <dbReference type="ARBA" id="ARBA00022490"/>
    </source>
</evidence>
<dbReference type="Pfam" id="PF00271">
    <property type="entry name" value="Helicase_C"/>
    <property type="match status" value="1"/>
</dbReference>
<evidence type="ECO:0000259" key="10">
    <source>
        <dbReference type="PROSITE" id="PS51192"/>
    </source>
</evidence>
<evidence type="ECO:0000313" key="12">
    <source>
        <dbReference type="EMBL" id="MFC5412310.1"/>
    </source>
</evidence>
<evidence type="ECO:0000256" key="5">
    <source>
        <dbReference type="ARBA" id="ARBA00022806"/>
    </source>
</evidence>
<keyword evidence="13" id="KW-1185">Reference proteome</keyword>
<keyword evidence="4 9" id="KW-0378">Hydrolase</keyword>
<accession>A0ABW0IIC3</accession>
<keyword evidence="2 9" id="KW-0547">Nucleotide-binding</keyword>
<dbReference type="Pfam" id="PF03461">
    <property type="entry name" value="TRCF"/>
    <property type="match status" value="1"/>
</dbReference>
<keyword evidence="8 9" id="KW-0234">DNA repair</keyword>
<dbReference type="SUPFAM" id="SSF141259">
    <property type="entry name" value="CarD-like"/>
    <property type="match status" value="1"/>
</dbReference>
<dbReference type="CDD" id="cd17991">
    <property type="entry name" value="DEXHc_TRCF"/>
    <property type="match status" value="1"/>
</dbReference>
<dbReference type="InterPro" id="IPR003711">
    <property type="entry name" value="CarD-like/TRCF_RID"/>
</dbReference>
<comment type="similarity">
    <text evidence="9">In the C-terminal section; belongs to the helicase family. RecG subfamily.</text>
</comment>
<evidence type="ECO:0000256" key="3">
    <source>
        <dbReference type="ARBA" id="ARBA00022763"/>
    </source>
</evidence>
<evidence type="ECO:0000256" key="2">
    <source>
        <dbReference type="ARBA" id="ARBA00022741"/>
    </source>
</evidence>
<dbReference type="InterPro" id="IPR011545">
    <property type="entry name" value="DEAD/DEAH_box_helicase_dom"/>
</dbReference>
<dbReference type="InterPro" id="IPR014001">
    <property type="entry name" value="Helicase_ATP-bd"/>
</dbReference>
<dbReference type="SUPFAM" id="SSF143517">
    <property type="entry name" value="TRCF domain-like"/>
    <property type="match status" value="1"/>
</dbReference>
<name>A0ABW0IIC3_9BACT</name>
<protein>
    <recommendedName>
        <fullName evidence="9">Transcription-repair-coupling factor</fullName>
        <shortName evidence="9">TRCF</shortName>
        <ecNumber evidence="9">3.6.4.-</ecNumber>
    </recommendedName>
</protein>